<dbReference type="PIRSF" id="PIRSF036794">
    <property type="entry name" value="UCP_erythr_ester"/>
    <property type="match status" value="1"/>
</dbReference>
<dbReference type="AlphaFoldDB" id="A0A941AMP4"/>
<reference evidence="1" key="1">
    <citation type="submission" date="2021-03" db="EMBL/GenBank/DDBJ databases">
        <title>Bacillus suaedae sp. nov., isolated from Suaeda aralocaspica.</title>
        <authorList>
            <person name="Lei R.F.R."/>
        </authorList>
    </citation>
    <scope>NUCLEOTIDE SEQUENCE</scope>
    <source>
        <strain evidence="1">YZJH907-2</strain>
    </source>
</reference>
<organism evidence="1 2">
    <name type="scientific">Halalkalibacter suaedae</name>
    <dbReference type="NCBI Taxonomy" id="2822140"/>
    <lineage>
        <taxon>Bacteria</taxon>
        <taxon>Bacillati</taxon>
        <taxon>Bacillota</taxon>
        <taxon>Bacilli</taxon>
        <taxon>Bacillales</taxon>
        <taxon>Bacillaceae</taxon>
        <taxon>Halalkalibacter</taxon>
    </lineage>
</organism>
<dbReference type="InterPro" id="IPR014622">
    <property type="entry name" value="UCP036794_erythomycin"/>
</dbReference>
<protein>
    <submittedName>
        <fullName evidence="1">Erythromycin esterase family protein</fullName>
    </submittedName>
</protein>
<dbReference type="InterPro" id="IPR007815">
    <property type="entry name" value="Emycin_Estase"/>
</dbReference>
<name>A0A941AMP4_9BACI</name>
<gene>
    <name evidence="1" type="ORF">J7W16_06375</name>
</gene>
<dbReference type="Pfam" id="PF05139">
    <property type="entry name" value="Erythro_esteras"/>
    <property type="match status" value="1"/>
</dbReference>
<proteinExistence type="predicted"/>
<dbReference type="GO" id="GO:0046677">
    <property type="term" value="P:response to antibiotic"/>
    <property type="evidence" value="ECO:0007669"/>
    <property type="project" value="InterPro"/>
</dbReference>
<dbReference type="PANTHER" id="PTHR31299">
    <property type="entry name" value="ESTERASE, PUTATIVE (AFU_ORTHOLOGUE AFUA_1G05850)-RELATED"/>
    <property type="match status" value="1"/>
</dbReference>
<dbReference type="Gene3D" id="3.30.1870.10">
    <property type="entry name" value="EreA-like, domain 2"/>
    <property type="match status" value="1"/>
</dbReference>
<dbReference type="Gene3D" id="3.40.1660.10">
    <property type="entry name" value="EreA-like (biosynthetic domain)"/>
    <property type="match status" value="1"/>
</dbReference>
<evidence type="ECO:0000313" key="1">
    <source>
        <dbReference type="EMBL" id="MBP3950755.1"/>
    </source>
</evidence>
<dbReference type="InterPro" id="IPR052036">
    <property type="entry name" value="Hydrolase/PRTase-associated"/>
</dbReference>
<comment type="caution">
    <text evidence="1">The sequence shown here is derived from an EMBL/GenBank/DDBJ whole genome shotgun (WGS) entry which is preliminary data.</text>
</comment>
<dbReference type="RefSeq" id="WP_210596433.1">
    <property type="nucleotide sequence ID" value="NZ_JAGKSQ010000002.1"/>
</dbReference>
<dbReference type="PANTHER" id="PTHR31299:SF0">
    <property type="entry name" value="ESTERASE, PUTATIVE (AFU_ORTHOLOGUE AFUA_1G05850)-RELATED"/>
    <property type="match status" value="1"/>
</dbReference>
<dbReference type="EMBL" id="JAGKSQ010000002">
    <property type="protein sequence ID" value="MBP3950755.1"/>
    <property type="molecule type" value="Genomic_DNA"/>
</dbReference>
<dbReference type="CDD" id="cd14728">
    <property type="entry name" value="Ere-like"/>
    <property type="match status" value="1"/>
</dbReference>
<evidence type="ECO:0000313" key="2">
    <source>
        <dbReference type="Proteomes" id="UP000678228"/>
    </source>
</evidence>
<sequence length="415" mass="47961">MVKTLDLTSHIKEHSIRFDSIKEMEPLLQAAADAQFVLLGEASHGTSEFYTWRTEISKWLIEEKGFHFIAVEGDWPSCYEVNRFIKGYNDTPDAKTSLKAFNRWPTWMWANEEVVNLVEWLKIYNEQQSSKEKVGFYGIDVYSLWESMEAVVDHLEKIKSPVAEYARKAFQCFEPFNREPQMYGVSAALYGEDCFDELMELLNKLHQARHQFPAEDESSLNLHVNALVTNNAEDYYRAMMTNDNQSWNIRDQHMVSAIDMVANYYGKDAKGIIWEHNTHIGDARATDMAKDELVNVGQLTREKYGEEKVYAIGFGTYEGTVMAATKWGEKQQIMSVPKATLGSWEDFLHRAGAFNKFIMFNKQNHHLFSETIGHRAIGVSYNPKYEHLGNYVPSQISERYNAFIHIEQSEALHPL</sequence>
<dbReference type="SUPFAM" id="SSF159501">
    <property type="entry name" value="EreA/ChaN-like"/>
    <property type="match status" value="1"/>
</dbReference>
<dbReference type="Proteomes" id="UP000678228">
    <property type="component" value="Unassembled WGS sequence"/>
</dbReference>
<accession>A0A941AMP4</accession>
<keyword evidence="2" id="KW-1185">Reference proteome</keyword>